<comment type="caution">
    <text evidence="24">The sequence shown here is derived from an EMBL/GenBank/DDBJ whole genome shotgun (WGS) entry which is preliminary data.</text>
</comment>
<dbReference type="InterPro" id="IPR052171">
    <property type="entry name" value="NHEJ_LigD"/>
</dbReference>
<name>A0ABP7NDC5_9MICO</name>
<evidence type="ECO:0000256" key="20">
    <source>
        <dbReference type="ARBA" id="ARBA00034003"/>
    </source>
</evidence>
<dbReference type="Pfam" id="PF01068">
    <property type="entry name" value="DNA_ligase_A_M"/>
    <property type="match status" value="1"/>
</dbReference>
<keyword evidence="17" id="KW-0464">Manganese</keyword>
<gene>
    <name evidence="24" type="ORF">GCM10022383_21790</name>
</gene>
<comment type="similarity">
    <text evidence="21">In the C-terminal section; belongs to the ATP-dependent DNA ligase family.</text>
</comment>
<proteinExistence type="inferred from homology"/>
<evidence type="ECO:0000256" key="15">
    <source>
        <dbReference type="ARBA" id="ARBA00023172"/>
    </source>
</evidence>
<dbReference type="InterPro" id="IPR012309">
    <property type="entry name" value="DNA_ligase_ATP-dep_C"/>
</dbReference>
<evidence type="ECO:0000256" key="7">
    <source>
        <dbReference type="ARBA" id="ARBA00022723"/>
    </source>
</evidence>
<keyword evidence="14" id="KW-0238">DNA-binding</keyword>
<dbReference type="GO" id="GO:0016874">
    <property type="term" value="F:ligase activity"/>
    <property type="evidence" value="ECO:0007669"/>
    <property type="project" value="UniProtKB-KW"/>
</dbReference>
<evidence type="ECO:0000313" key="25">
    <source>
        <dbReference type="Proteomes" id="UP001501591"/>
    </source>
</evidence>
<evidence type="ECO:0000256" key="4">
    <source>
        <dbReference type="ARBA" id="ARBA00022679"/>
    </source>
</evidence>
<keyword evidence="25" id="KW-1185">Reference proteome</keyword>
<dbReference type="Pfam" id="PF21686">
    <property type="entry name" value="LigD_Prim-Pol"/>
    <property type="match status" value="1"/>
</dbReference>
<dbReference type="InterPro" id="IPR012340">
    <property type="entry name" value="NA-bd_OB-fold"/>
</dbReference>
<keyword evidence="4" id="KW-0808">Transferase</keyword>
<keyword evidence="9" id="KW-0227">DNA damage</keyword>
<dbReference type="NCBIfam" id="TIGR02777">
    <property type="entry name" value="LigD_PE_dom"/>
    <property type="match status" value="1"/>
</dbReference>
<evidence type="ECO:0000256" key="21">
    <source>
        <dbReference type="ARBA" id="ARBA00049981"/>
    </source>
</evidence>
<evidence type="ECO:0000256" key="13">
    <source>
        <dbReference type="ARBA" id="ARBA00022932"/>
    </source>
</evidence>
<keyword evidence="15" id="KW-0233">DNA recombination</keyword>
<dbReference type="Gene3D" id="2.40.50.140">
    <property type="entry name" value="Nucleic acid-binding proteins"/>
    <property type="match status" value="1"/>
</dbReference>
<keyword evidence="6" id="KW-0540">Nuclease</keyword>
<accession>A0ABP7NDC5</accession>
<dbReference type="Gene3D" id="3.30.470.30">
    <property type="entry name" value="DNA ligase/mRNA capping enzyme"/>
    <property type="match status" value="1"/>
</dbReference>
<evidence type="ECO:0000256" key="1">
    <source>
        <dbReference type="ARBA" id="ARBA00001936"/>
    </source>
</evidence>
<dbReference type="InterPro" id="IPR014144">
    <property type="entry name" value="LigD_PE_domain"/>
</dbReference>
<reference evidence="25" key="1">
    <citation type="journal article" date="2019" name="Int. J. Syst. Evol. Microbiol.">
        <title>The Global Catalogue of Microorganisms (GCM) 10K type strain sequencing project: providing services to taxonomists for standard genome sequencing and annotation.</title>
        <authorList>
            <consortium name="The Broad Institute Genomics Platform"/>
            <consortium name="The Broad Institute Genome Sequencing Center for Infectious Disease"/>
            <person name="Wu L."/>
            <person name="Ma J."/>
        </authorList>
    </citation>
    <scope>NUCLEOTIDE SEQUENCE [LARGE SCALE GENOMIC DNA]</scope>
    <source>
        <strain evidence="25">JCM 17024</strain>
    </source>
</reference>
<evidence type="ECO:0000256" key="9">
    <source>
        <dbReference type="ARBA" id="ARBA00022763"/>
    </source>
</evidence>
<keyword evidence="8" id="KW-0547">Nucleotide-binding</keyword>
<dbReference type="PROSITE" id="PS50160">
    <property type="entry name" value="DNA_LIGASE_A3"/>
    <property type="match status" value="1"/>
</dbReference>
<evidence type="ECO:0000259" key="23">
    <source>
        <dbReference type="PROSITE" id="PS50160"/>
    </source>
</evidence>
<dbReference type="RefSeq" id="WP_344819607.1">
    <property type="nucleotide sequence ID" value="NZ_BAABCP010000001.1"/>
</dbReference>
<dbReference type="Pfam" id="PF13298">
    <property type="entry name" value="LigD_N"/>
    <property type="match status" value="1"/>
</dbReference>
<evidence type="ECO:0000256" key="18">
    <source>
        <dbReference type="ARBA" id="ARBA00023268"/>
    </source>
</evidence>
<dbReference type="EC" id="6.5.1.1" evidence="2"/>
<evidence type="ECO:0000256" key="6">
    <source>
        <dbReference type="ARBA" id="ARBA00022722"/>
    </source>
</evidence>
<evidence type="ECO:0000256" key="16">
    <source>
        <dbReference type="ARBA" id="ARBA00023204"/>
    </source>
</evidence>
<keyword evidence="11" id="KW-0269">Exonuclease</keyword>
<dbReference type="Gene3D" id="3.90.920.10">
    <property type="entry name" value="DNA primase, PRIM domain"/>
    <property type="match status" value="1"/>
</dbReference>
<dbReference type="InterPro" id="IPR033649">
    <property type="entry name" value="MtLigD_Pol-like"/>
</dbReference>
<evidence type="ECO:0000256" key="10">
    <source>
        <dbReference type="ARBA" id="ARBA00022801"/>
    </source>
</evidence>
<dbReference type="CDD" id="cd04863">
    <property type="entry name" value="MtLigD_Pol_like"/>
    <property type="match status" value="1"/>
</dbReference>
<dbReference type="NCBIfam" id="TIGR02778">
    <property type="entry name" value="ligD_pol"/>
    <property type="match status" value="1"/>
</dbReference>
<comment type="similarity">
    <text evidence="22">In the N-terminal section; belongs to the LigD polymerase family.</text>
</comment>
<keyword evidence="5" id="KW-0548">Nucleotidyltransferase</keyword>
<evidence type="ECO:0000256" key="8">
    <source>
        <dbReference type="ARBA" id="ARBA00022741"/>
    </source>
</evidence>
<dbReference type="Pfam" id="PF04679">
    <property type="entry name" value="DNA_ligase_A_C"/>
    <property type="match status" value="1"/>
</dbReference>
<evidence type="ECO:0000256" key="17">
    <source>
        <dbReference type="ARBA" id="ARBA00023211"/>
    </source>
</evidence>
<keyword evidence="10" id="KW-0378">Hydrolase</keyword>
<dbReference type="Gene3D" id="3.30.1490.70">
    <property type="match status" value="1"/>
</dbReference>
<dbReference type="NCBIfam" id="NF007210">
    <property type="entry name" value="PRK09632.1"/>
    <property type="match status" value="1"/>
</dbReference>
<feature type="domain" description="ATP-dependent DNA ligase family profile" evidence="23">
    <location>
        <begin position="582"/>
        <end position="705"/>
    </location>
</feature>
<evidence type="ECO:0000256" key="19">
    <source>
        <dbReference type="ARBA" id="ARBA00029943"/>
    </source>
</evidence>
<dbReference type="Proteomes" id="UP001501591">
    <property type="component" value="Unassembled WGS sequence"/>
</dbReference>
<dbReference type="InterPro" id="IPR012310">
    <property type="entry name" value="DNA_ligase_ATP-dep_cent"/>
</dbReference>
<keyword evidence="13" id="KW-0239">DNA-directed DNA polymerase</keyword>
<keyword evidence="12" id="KW-0067">ATP-binding</keyword>
<dbReference type="PANTHER" id="PTHR42705:SF2">
    <property type="entry name" value="BIFUNCTIONAL NON-HOMOLOGOUS END JOINING PROTEIN LIGD"/>
    <property type="match status" value="1"/>
</dbReference>
<dbReference type="SUPFAM" id="SSF50249">
    <property type="entry name" value="Nucleic acid-binding proteins"/>
    <property type="match status" value="1"/>
</dbReference>
<protein>
    <recommendedName>
        <fullName evidence="2">DNA ligase (ATP)</fullName>
        <ecNumber evidence="2">6.5.1.1</ecNumber>
    </recommendedName>
    <alternativeName>
        <fullName evidence="19">NHEJ DNA polymerase</fullName>
    </alternativeName>
</protein>
<evidence type="ECO:0000313" key="24">
    <source>
        <dbReference type="EMBL" id="GAA3943567.1"/>
    </source>
</evidence>
<keyword evidence="7" id="KW-0479">Metal-binding</keyword>
<keyword evidence="18" id="KW-0511">Multifunctional enzyme</keyword>
<evidence type="ECO:0000256" key="3">
    <source>
        <dbReference type="ARBA" id="ARBA00022598"/>
    </source>
</evidence>
<evidence type="ECO:0000256" key="11">
    <source>
        <dbReference type="ARBA" id="ARBA00022839"/>
    </source>
</evidence>
<dbReference type="PANTHER" id="PTHR42705">
    <property type="entry name" value="BIFUNCTIONAL NON-HOMOLOGOUS END JOINING PROTEIN LIGD"/>
    <property type="match status" value="1"/>
</dbReference>
<evidence type="ECO:0000256" key="2">
    <source>
        <dbReference type="ARBA" id="ARBA00012727"/>
    </source>
</evidence>
<evidence type="ECO:0000256" key="12">
    <source>
        <dbReference type="ARBA" id="ARBA00022840"/>
    </source>
</evidence>
<comment type="catalytic activity">
    <reaction evidence="20">
        <text>ATP + (deoxyribonucleotide)n-3'-hydroxyl + 5'-phospho-(deoxyribonucleotide)m = (deoxyribonucleotide)n+m + AMP + diphosphate.</text>
        <dbReference type="EC" id="6.5.1.1"/>
    </reaction>
</comment>
<keyword evidence="16" id="KW-0234">DNA repair</keyword>
<dbReference type="CDD" id="cd07971">
    <property type="entry name" value="OBF_DNA_ligase_LigD"/>
    <property type="match status" value="1"/>
</dbReference>
<dbReference type="InterPro" id="IPR014145">
    <property type="entry name" value="LigD_pol_dom"/>
</dbReference>
<keyword evidence="3 24" id="KW-0436">Ligase</keyword>
<comment type="cofactor">
    <cofactor evidence="1">
        <name>Mn(2+)</name>
        <dbReference type="ChEBI" id="CHEBI:29035"/>
    </cofactor>
</comment>
<evidence type="ECO:0000256" key="5">
    <source>
        <dbReference type="ARBA" id="ARBA00022695"/>
    </source>
</evidence>
<dbReference type="InterPro" id="IPR014146">
    <property type="entry name" value="LigD_ligase_dom"/>
</dbReference>
<dbReference type="EMBL" id="BAABCP010000001">
    <property type="protein sequence ID" value="GAA3943567.1"/>
    <property type="molecule type" value="Genomic_DNA"/>
</dbReference>
<evidence type="ECO:0000256" key="22">
    <source>
        <dbReference type="ARBA" id="ARBA00049990"/>
    </source>
</evidence>
<evidence type="ECO:0000256" key="14">
    <source>
        <dbReference type="ARBA" id="ARBA00023125"/>
    </source>
</evidence>
<dbReference type="CDD" id="cd07906">
    <property type="entry name" value="Adenylation_DNA_ligase_LigD_LigC"/>
    <property type="match status" value="1"/>
</dbReference>
<dbReference type="NCBIfam" id="TIGR02779">
    <property type="entry name" value="NHEJ_ligase_lig"/>
    <property type="match status" value="1"/>
</dbReference>
<organism evidence="24 25">
    <name type="scientific">Microbacterium soli</name>
    <dbReference type="NCBI Taxonomy" id="446075"/>
    <lineage>
        <taxon>Bacteria</taxon>
        <taxon>Bacillati</taxon>
        <taxon>Actinomycetota</taxon>
        <taxon>Actinomycetes</taxon>
        <taxon>Micrococcales</taxon>
        <taxon>Microbacteriaceae</taxon>
        <taxon>Microbacterium</taxon>
    </lineage>
</organism>
<dbReference type="SUPFAM" id="SSF56091">
    <property type="entry name" value="DNA ligase/mRNA capping enzyme, catalytic domain"/>
    <property type="match status" value="1"/>
</dbReference>
<sequence>MVTGGQVVQIDGRRLRVTNLEKVVYPESGTTKGEIIAYYAQIAPVMLPHLRGRPITRRRWVGGVGTADAPAEGFFAKQLDQGAPDWVRRMPIEHSRSSKDYPLADDAASLAWFAQIAALELHVPQWRFTHSGGRGLPDRLVLDLDPGPGTGLAQCAEVARIARGILTGMGLAPIPVTSGSKGIHLYARLPVSPDGTGLRTSEEISAVARELARHIEADHPDLATSSMAASARVGRVFIDWSQNSASKTTVAPYSLRGRPRPTVAAPRTWAELADADLRHLELDEVLGRVAAGIDPLASLASSSPALAAYLAKRDARRTPEPMPGAAAAPVAGAAGPPRFVIHEHHARSLHFDLRIERDGVLVCWAVPKGVPESPARNRLAVMTEPHPLEYLSFEGEIPRGQYGAGSMTVWDTGTVAVEKWRDDEVIGTFTGQPGGRLGSARLALIRTNGEGEKSQWLLHRMKEPAAPVDAPTAGEAPPRISAMLAEPATPAIARGLDGWAEIKWDGVRAIGTWSDGRLRLRARSGTDITARYPEIASDRAPRLPVADAVVDGEIVAFDSGGRPSFSHMQDRMHLTREHEVRAEATRTPVVYVLFDLLRLDGRDLTRMPLRGRRELLEQLALGLDRPLLVPPVFDDLDAALEASARYGLEGVVVKDPRSPYRSGQRSSSWLKIKHTRMQEVVIVGIRPGHGGRAGTFGSLLLAVHEQGAADPAVPGLSYIGRVGTGFTDRMLRDLTARLQPLRIDEPIVRDVPAADAADAQWVRPELVGEVEFAGWTPGGILRHSRWRGLRPDKSPEEVRREA</sequence>